<dbReference type="InterPro" id="IPR003961">
    <property type="entry name" value="FN3_dom"/>
</dbReference>
<feature type="region of interest" description="Disordered" evidence="2">
    <location>
        <begin position="849"/>
        <end position="919"/>
    </location>
</feature>
<feature type="signal peptide" evidence="3">
    <location>
        <begin position="1"/>
        <end position="19"/>
    </location>
</feature>
<organism evidence="5 6">
    <name type="scientific">Adlercreutzia caecimuris B7</name>
    <dbReference type="NCBI Taxonomy" id="1235794"/>
    <lineage>
        <taxon>Bacteria</taxon>
        <taxon>Bacillati</taxon>
        <taxon>Actinomycetota</taxon>
        <taxon>Coriobacteriia</taxon>
        <taxon>Eggerthellales</taxon>
        <taxon>Eggerthellaceae</taxon>
        <taxon>Adlercreutzia</taxon>
    </lineage>
</organism>
<feature type="region of interest" description="Disordered" evidence="2">
    <location>
        <begin position="35"/>
        <end position="58"/>
    </location>
</feature>
<evidence type="ECO:0000313" key="5">
    <source>
        <dbReference type="EMBL" id="EOS52907.1"/>
    </source>
</evidence>
<dbReference type="PATRIC" id="fig|1235794.3.peg.188"/>
<proteinExistence type="predicted"/>
<feature type="compositionally biased region" description="Pro residues" evidence="2">
    <location>
        <begin position="851"/>
        <end position="901"/>
    </location>
</feature>
<evidence type="ECO:0000256" key="3">
    <source>
        <dbReference type="SAM" id="SignalP"/>
    </source>
</evidence>
<dbReference type="EMBL" id="ASSY01000002">
    <property type="protein sequence ID" value="EOS52907.1"/>
    <property type="molecule type" value="Genomic_DNA"/>
</dbReference>
<dbReference type="SUPFAM" id="SSF49265">
    <property type="entry name" value="Fibronectin type III"/>
    <property type="match status" value="1"/>
</dbReference>
<dbReference type="InterPro" id="IPR036116">
    <property type="entry name" value="FN3_sf"/>
</dbReference>
<keyword evidence="3" id="KW-0732">Signal</keyword>
<name>R9LAZ1_9ACTN</name>
<dbReference type="AlphaFoldDB" id="R9LAZ1"/>
<dbReference type="GO" id="GO:0005975">
    <property type="term" value="P:carbohydrate metabolic process"/>
    <property type="evidence" value="ECO:0007669"/>
    <property type="project" value="UniProtKB-ARBA"/>
</dbReference>
<evidence type="ECO:0000256" key="1">
    <source>
        <dbReference type="ARBA" id="ARBA00023295"/>
    </source>
</evidence>
<keyword evidence="1" id="KW-0326">Glycosidase</keyword>
<dbReference type="eggNOG" id="COG0810">
    <property type="taxonomic scope" value="Bacteria"/>
</dbReference>
<dbReference type="eggNOG" id="COG3210">
    <property type="taxonomic scope" value="Bacteria"/>
</dbReference>
<feature type="compositionally biased region" description="Low complexity" evidence="2">
    <location>
        <begin position="902"/>
        <end position="918"/>
    </location>
</feature>
<gene>
    <name evidence="5" type="ORF">C811_00190</name>
</gene>
<sequence>MLISVVLACALVPAVPAQAQPTAADVSVAETAADGGADGAEAADRGADGAEAADAPAATVPDVESPLVVADEQTVATVAEAVPPSTAGSYDTAIADANRYQLVIVVRFAGDTTGDGDTGLNAVDPSVLQLTGRRLVERLNGFTDSPFLEPTLYSYVKDVSDGACRLQSIIPQADEDFRIRYLTLPRAREGYAYAVNVVEDALAAFNRAYPDFDGRSLDGDGDGYADNVLIVPEVNGSAPVIDSPLWPHKADYTGSGRIGAEGRAVRVGTYTMVDTSHGVSTGTIVHETIHAFGAKDLYRAGAKTEDAANRPVGVWDIMAEHAGSRLMRPLAITRQDCGWTKLEETGGGSVTLFAPGSGKRQAVKFKTDLNASEYFVAEFRRASDAAGGAAGLDMSVEGLPSTIGGSGLVVYRVNPVMKDAGNGNKGSKDYVYIFRPGETGAPRGDGAGDLRHAQLSVPGRATLGAADMAAGLADGAITYSDGQNSGIVVSVTEQSDDAITFKLEMPDVTAHDLWKSAVDGKGATALTESGFSDTSLVKAADGALYQVCSRLQSGTRGAGATVYRYDGSSWSSLGSLGSGYGSFSGAVYRNELYVAGVRYGAATTIGLWRWSGRAWKEVATVAAAANKPVLGVAGGALYLFADGSGSGAQLYRLTGSSLTPAGRRWGSGTIAGAHLFDVGGQPAVMAGNFNSDRTELWTLANGAWKVARVHSGFAQMVAGYQDGKHSFALTVTQDGALRLIDLAGTSGSGFGEKYSPSPLALPKAYTASLTLGGDRLYVALAEAGSQIARVFEASVGNRASWQQVGANVVSPSTAIDVGTIGDAVFVASTATPDDVPMLLQHGSVGPGAIVPAPPLPSEPAKPAPAPTPAPKPTPAPAPKPTPKPAPSTPAPAPSAPTPAPKPSSSAKAKPAPKPRATAFTKVKGGRRAITLRWKKQTKSVTGYQIRYSTSRKFTKKTTRTRWVKSTKKTSLTVKKLKAKKTYYVKVRTYKKIGAKYYYSKWSKVKKVKTK</sequence>
<keyword evidence="5" id="KW-0482">Metalloprotease</keyword>
<dbReference type="GO" id="GO:0006508">
    <property type="term" value="P:proteolysis"/>
    <property type="evidence" value="ECO:0007669"/>
    <property type="project" value="UniProtKB-KW"/>
</dbReference>
<dbReference type="PRINTS" id="PR01217">
    <property type="entry name" value="PRICHEXTENSN"/>
</dbReference>
<dbReference type="GO" id="GO:0016798">
    <property type="term" value="F:hydrolase activity, acting on glycosyl bonds"/>
    <property type="evidence" value="ECO:0007669"/>
    <property type="project" value="UniProtKB-KW"/>
</dbReference>
<dbReference type="InterPro" id="IPR015915">
    <property type="entry name" value="Kelch-typ_b-propeller"/>
</dbReference>
<evidence type="ECO:0000313" key="6">
    <source>
        <dbReference type="Proteomes" id="UP000014204"/>
    </source>
</evidence>
<comment type="caution">
    <text evidence="5">The sequence shown here is derived from an EMBL/GenBank/DDBJ whole genome shotgun (WGS) entry which is preliminary data.</text>
</comment>
<dbReference type="PANTHER" id="PTHR41775:SF1">
    <property type="entry name" value="PEPTIDASE M6-LIKE DOMAIN-CONTAINING PROTEIN"/>
    <property type="match status" value="1"/>
</dbReference>
<feature type="domain" description="Fibronectin type-III" evidence="4">
    <location>
        <begin position="913"/>
        <end position="1010"/>
    </location>
</feature>
<evidence type="ECO:0000256" key="2">
    <source>
        <dbReference type="SAM" id="MobiDB-lite"/>
    </source>
</evidence>
<dbReference type="Gene3D" id="2.60.40.10">
    <property type="entry name" value="Immunoglobulins"/>
    <property type="match status" value="1"/>
</dbReference>
<dbReference type="GO" id="GO:0008237">
    <property type="term" value="F:metallopeptidase activity"/>
    <property type="evidence" value="ECO:0007669"/>
    <property type="project" value="UniProtKB-KW"/>
</dbReference>
<dbReference type="PANTHER" id="PTHR41775">
    <property type="entry name" value="SECRETED PROTEIN-RELATED"/>
    <property type="match status" value="1"/>
</dbReference>
<dbReference type="SUPFAM" id="SSF117281">
    <property type="entry name" value="Kelch motif"/>
    <property type="match status" value="1"/>
</dbReference>
<dbReference type="Proteomes" id="UP000014204">
    <property type="component" value="Unassembled WGS sequence"/>
</dbReference>
<protein>
    <submittedName>
        <fullName evidence="5">M6 family metalloprotease domain-containing protein</fullName>
    </submittedName>
</protein>
<dbReference type="SMART" id="SM00060">
    <property type="entry name" value="FN3"/>
    <property type="match status" value="1"/>
</dbReference>
<accession>R9LAZ1</accession>
<keyword evidence="6" id="KW-1185">Reference proteome</keyword>
<evidence type="ECO:0000259" key="4">
    <source>
        <dbReference type="PROSITE" id="PS50853"/>
    </source>
</evidence>
<dbReference type="InterPro" id="IPR013783">
    <property type="entry name" value="Ig-like_fold"/>
</dbReference>
<dbReference type="eggNOG" id="COG4412">
    <property type="taxonomic scope" value="Bacteria"/>
</dbReference>
<feature type="compositionally biased region" description="Low complexity" evidence="2">
    <location>
        <begin position="49"/>
        <end position="58"/>
    </location>
</feature>
<dbReference type="PROSITE" id="PS50853">
    <property type="entry name" value="FN3"/>
    <property type="match status" value="1"/>
</dbReference>
<dbReference type="HOGENOM" id="CLU_297851_0_0_11"/>
<feature type="chain" id="PRO_5004476555" evidence="3">
    <location>
        <begin position="20"/>
        <end position="1010"/>
    </location>
</feature>
<keyword evidence="5" id="KW-0645">Protease</keyword>
<reference evidence="5 6" key="1">
    <citation type="submission" date="2013-04" db="EMBL/GenBank/DDBJ databases">
        <title>The Genome Sequence of Enterorhabdus caecimuris B7.</title>
        <authorList>
            <consortium name="The Broad Institute Genomics Platform"/>
            <consortium name="The Broad Institute Genome Sequencing Center for Infectious Disease"/>
            <person name="Earl A."/>
            <person name="Xavier R."/>
            <person name="Elson C."/>
            <person name="Duck W."/>
            <person name="Walker B."/>
            <person name="Young S."/>
            <person name="Zeng Q."/>
            <person name="Gargeya S."/>
            <person name="Fitzgerald M."/>
            <person name="Haas B."/>
            <person name="Abouelleil A."/>
            <person name="Allen A.W."/>
            <person name="Alvarado L."/>
            <person name="Arachchi H.M."/>
            <person name="Berlin A.M."/>
            <person name="Chapman S.B."/>
            <person name="Gainer-Dewar J."/>
            <person name="Goldberg J."/>
            <person name="Griggs A."/>
            <person name="Gujja S."/>
            <person name="Hansen M."/>
            <person name="Howarth C."/>
            <person name="Imamovic A."/>
            <person name="Ireland A."/>
            <person name="Larimer J."/>
            <person name="McCowan C."/>
            <person name="Murphy C."/>
            <person name="Pearson M."/>
            <person name="Poon T.W."/>
            <person name="Priest M."/>
            <person name="Roberts A."/>
            <person name="Saif S."/>
            <person name="Shea T."/>
            <person name="Sisk P."/>
            <person name="Sykes S."/>
            <person name="Wortman J."/>
            <person name="Nusbaum C."/>
            <person name="Birren B."/>
        </authorList>
    </citation>
    <scope>NUCLEOTIDE SEQUENCE [LARGE SCALE GENOMIC DNA]</scope>
    <source>
        <strain evidence="5 6">B7</strain>
    </source>
</reference>
<dbReference type="CDD" id="cd00063">
    <property type="entry name" value="FN3"/>
    <property type="match status" value="1"/>
</dbReference>
<dbReference type="Pfam" id="PF00041">
    <property type="entry name" value="fn3"/>
    <property type="match status" value="1"/>
</dbReference>
<dbReference type="STRING" id="1235794.C811_00190"/>
<keyword evidence="5" id="KW-0378">Hydrolase</keyword>